<dbReference type="KEGG" id="micc:AUP74_00947"/>
<reference evidence="2" key="1">
    <citation type="submission" date="2016-01" db="EMBL/GenBank/DDBJ databases">
        <title>Complete genome sequence of Microbulbifer sp. CCB-MM1, a halophile isolated from Matang Mangrove Forest, Perak.</title>
        <authorList>
            <person name="Moh T.H."/>
            <person name="Dinesh B."/>
            <person name="Lau N.-S."/>
            <person name="Go F."/>
            <person name="Alexander Chong S.-C."/>
        </authorList>
    </citation>
    <scope>NUCLEOTIDE SEQUENCE [LARGE SCALE GENOMIC DNA]</scope>
    <source>
        <strain evidence="2">CCB-MM1</strain>
    </source>
</reference>
<dbReference type="OrthoDB" id="5731249at2"/>
<dbReference type="STRING" id="1769779.AUP74_00947"/>
<dbReference type="RefSeq" id="WP_069946555.1">
    <property type="nucleotide sequence ID" value="NZ_CP014143.1"/>
</dbReference>
<dbReference type="Proteomes" id="UP000095672">
    <property type="component" value="Chromosome"/>
</dbReference>
<dbReference type="AlphaFoldDB" id="A0A1C9W5J9"/>
<gene>
    <name evidence="1" type="ORF">AUP74_00947</name>
</gene>
<evidence type="ECO:0000313" key="1">
    <source>
        <dbReference type="EMBL" id="AOS96413.1"/>
    </source>
</evidence>
<sequence length="223" mass="25414">MTQNEFQSLQAIIQRSVEDEHRDGSLKSALRSNLPDLHHTVSLPQGDGVLILTSFAIRYMETLPYWFEQMVGLCHAAGISTRIMRRLFRRTFARAERMAATKGRPLPAQALLPYVYLCHRLLEEANDRLQFSLGMPLLPMDPMVANLVVRELIGEEKAAALDRISLRAARDFDDIQLASERVVALIVGRQCHSSTPGRWPDFAAEMQIRLHILEEELEEETLH</sequence>
<accession>A0A1C9W5J9</accession>
<name>A0A1C9W5J9_9GAMM</name>
<keyword evidence="2" id="KW-1185">Reference proteome</keyword>
<dbReference type="EMBL" id="CP014143">
    <property type="protein sequence ID" value="AOS96413.1"/>
    <property type="molecule type" value="Genomic_DNA"/>
</dbReference>
<organism evidence="1 2">
    <name type="scientific">Microbulbifer aggregans</name>
    <dbReference type="NCBI Taxonomy" id="1769779"/>
    <lineage>
        <taxon>Bacteria</taxon>
        <taxon>Pseudomonadati</taxon>
        <taxon>Pseudomonadota</taxon>
        <taxon>Gammaproteobacteria</taxon>
        <taxon>Cellvibrionales</taxon>
        <taxon>Microbulbiferaceae</taxon>
        <taxon>Microbulbifer</taxon>
    </lineage>
</organism>
<proteinExistence type="predicted"/>
<dbReference type="PATRIC" id="fig|1769779.3.peg.965"/>
<evidence type="ECO:0000313" key="2">
    <source>
        <dbReference type="Proteomes" id="UP000095672"/>
    </source>
</evidence>
<protein>
    <submittedName>
        <fullName evidence="1">Uncharacterized protein</fullName>
    </submittedName>
</protein>